<organism evidence="4">
    <name type="scientific">viral metagenome</name>
    <dbReference type="NCBI Taxonomy" id="1070528"/>
    <lineage>
        <taxon>unclassified sequences</taxon>
        <taxon>metagenomes</taxon>
        <taxon>organismal metagenomes</taxon>
    </lineage>
</organism>
<dbReference type="SMART" id="SM00560">
    <property type="entry name" value="LamGL"/>
    <property type="match status" value="1"/>
</dbReference>
<dbReference type="Pfam" id="PF13385">
    <property type="entry name" value="Laminin_G_3"/>
    <property type="match status" value="1"/>
</dbReference>
<dbReference type="InterPro" id="IPR013320">
    <property type="entry name" value="ConA-like_dom_sf"/>
</dbReference>
<sequence length="237" mass="26307">MTMDAKNLWSYNPLPNNCILWIPFWNQPATRGPKFITPDMYRRICTATGTEWRADGRYFDGLNDWVNCGDIAQGFDGVNNKLTAIAWVRPTEQTAGQFYAVAKYDDNLRTFYLNSTATGAVRGLVAKTGAASHYFYHTTDTTPISVDNWYCVGAVFDLANQLMTLYVDGSLVASTATVAGTPPIVFDDTTSVVEINSAKQGTLFGDAGYIGEVGLWTSLYSAEEMAYYYAKTRGRYK</sequence>
<protein>
    <submittedName>
        <fullName evidence="4">Putative lectin/glucanase superfamily protein</fullName>
    </submittedName>
</protein>
<dbReference type="AlphaFoldDB" id="A0A6M3J4A6"/>
<evidence type="ECO:0000259" key="3">
    <source>
        <dbReference type="SMART" id="SM00560"/>
    </source>
</evidence>
<name>A0A6M3J4A6_9ZZZZ</name>
<dbReference type="Gene3D" id="2.60.120.200">
    <property type="match status" value="1"/>
</dbReference>
<evidence type="ECO:0000256" key="2">
    <source>
        <dbReference type="ARBA" id="ARBA00023157"/>
    </source>
</evidence>
<feature type="domain" description="LamG-like jellyroll fold" evidence="3">
    <location>
        <begin position="80"/>
        <end position="223"/>
    </location>
</feature>
<keyword evidence="4" id="KW-0430">Lectin</keyword>
<dbReference type="EMBL" id="MT141510">
    <property type="protein sequence ID" value="QJA64007.1"/>
    <property type="molecule type" value="Genomic_DNA"/>
</dbReference>
<dbReference type="GO" id="GO:0030246">
    <property type="term" value="F:carbohydrate binding"/>
    <property type="evidence" value="ECO:0007669"/>
    <property type="project" value="UniProtKB-KW"/>
</dbReference>
<accession>A0A6M3J4A6</accession>
<keyword evidence="1" id="KW-0732">Signal</keyword>
<keyword evidence="2" id="KW-1015">Disulfide bond</keyword>
<proteinExistence type="predicted"/>
<reference evidence="4" key="1">
    <citation type="submission" date="2020-03" db="EMBL/GenBank/DDBJ databases">
        <title>The deep terrestrial virosphere.</title>
        <authorList>
            <person name="Holmfeldt K."/>
            <person name="Nilsson E."/>
            <person name="Simone D."/>
            <person name="Lopez-Fernandez M."/>
            <person name="Wu X."/>
            <person name="de Brujin I."/>
            <person name="Lundin D."/>
            <person name="Andersson A."/>
            <person name="Bertilsson S."/>
            <person name="Dopson M."/>
        </authorList>
    </citation>
    <scope>NUCLEOTIDE SEQUENCE</scope>
    <source>
        <strain evidence="4">MM415B00562</strain>
    </source>
</reference>
<dbReference type="InterPro" id="IPR006558">
    <property type="entry name" value="LamG-like"/>
</dbReference>
<evidence type="ECO:0000313" key="4">
    <source>
        <dbReference type="EMBL" id="QJA64007.1"/>
    </source>
</evidence>
<evidence type="ECO:0000256" key="1">
    <source>
        <dbReference type="ARBA" id="ARBA00022729"/>
    </source>
</evidence>
<gene>
    <name evidence="4" type="ORF">MM415B00562_0041</name>
</gene>
<dbReference type="SUPFAM" id="SSF49899">
    <property type="entry name" value="Concanavalin A-like lectins/glucanases"/>
    <property type="match status" value="1"/>
</dbReference>